<sequence>MHHPLADFSDCASRGTLKNVIFFSRTVFPFLYSGSGAFSEVYLAKERESGKLVALKCVQKKDKDGKNKALENEIAVLRKIKHENIVSLEDVYETPTHFYLSMQLVSGGELFDRILERGVYTEKDASNLIQQVLKAVQYLHKNGVVHRDLKPENLLYFNTDENSKIMISDFGLSKTEEMGIMSTACGTPGYVAPEVLAQKPYNKTVDCWSIGVIAYILLCGYPPFYEDTESRLFYRISNAEYEFDSPFWDDISTSAKDFIRHLLEKVPEKRFNCEQALRHPWIAANTAQHCDIYNSVSAQIQKNFAKSKWRVSSPAKYLKPPVNPAKPSAAIVTQEAIFCFMLYKRNHVNSFNFYWCAFGSGSGTL</sequence>
<evidence type="ECO:0000256" key="1">
    <source>
        <dbReference type="ARBA" id="ARBA00022527"/>
    </source>
</evidence>
<protein>
    <submittedName>
        <fullName evidence="7">Calcium/calmodulin-dependent protein kinase IGb</fullName>
    </submittedName>
</protein>
<keyword evidence="1" id="KW-0723">Serine/threonine-protein kinase</keyword>
<dbReference type="InterPro" id="IPR008271">
    <property type="entry name" value="Ser/Thr_kinase_AS"/>
</dbReference>
<dbReference type="SMART" id="SM00220">
    <property type="entry name" value="S_TKc"/>
    <property type="match status" value="1"/>
</dbReference>
<dbReference type="GO" id="GO:0004674">
    <property type="term" value="F:protein serine/threonine kinase activity"/>
    <property type="evidence" value="ECO:0007669"/>
    <property type="project" value="UniProtKB-KW"/>
</dbReference>
<proteinExistence type="predicted"/>
<dbReference type="Gene3D" id="1.10.510.10">
    <property type="entry name" value="Transferase(Phosphotransferase) domain 1"/>
    <property type="match status" value="1"/>
</dbReference>
<dbReference type="AlphaFoldDB" id="A0A4W3GMY4"/>
<accession>A0A4W3GMY4</accession>
<dbReference type="PROSITE" id="PS00108">
    <property type="entry name" value="PROTEIN_KINASE_ST"/>
    <property type="match status" value="1"/>
</dbReference>
<gene>
    <name evidence="7" type="primary">LOC103182509</name>
</gene>
<keyword evidence="3" id="KW-0547">Nucleotide-binding</keyword>
<reference evidence="7" key="5">
    <citation type="submission" date="2025-09" db="UniProtKB">
        <authorList>
            <consortium name="Ensembl"/>
        </authorList>
    </citation>
    <scope>IDENTIFICATION</scope>
</reference>
<dbReference type="STRING" id="7868.ENSCMIP00000005238"/>
<keyword evidence="5" id="KW-0067">ATP-binding</keyword>
<keyword evidence="4" id="KW-0418">Kinase</keyword>
<reference evidence="7" key="4">
    <citation type="submission" date="2025-08" db="UniProtKB">
        <authorList>
            <consortium name="Ensembl"/>
        </authorList>
    </citation>
    <scope>IDENTIFICATION</scope>
</reference>
<dbReference type="GeneTree" id="ENSGT00940000156872"/>
<organism evidence="7 8">
    <name type="scientific">Callorhinchus milii</name>
    <name type="common">Ghost shark</name>
    <dbReference type="NCBI Taxonomy" id="7868"/>
    <lineage>
        <taxon>Eukaryota</taxon>
        <taxon>Metazoa</taxon>
        <taxon>Chordata</taxon>
        <taxon>Craniata</taxon>
        <taxon>Vertebrata</taxon>
        <taxon>Chondrichthyes</taxon>
        <taxon>Holocephali</taxon>
        <taxon>Chimaeriformes</taxon>
        <taxon>Callorhinchidae</taxon>
        <taxon>Callorhinchus</taxon>
    </lineage>
</organism>
<dbReference type="SUPFAM" id="SSF56112">
    <property type="entry name" value="Protein kinase-like (PK-like)"/>
    <property type="match status" value="1"/>
</dbReference>
<dbReference type="Gene3D" id="3.30.200.20">
    <property type="entry name" value="Phosphorylase Kinase, domain 1"/>
    <property type="match status" value="1"/>
</dbReference>
<reference evidence="8" key="1">
    <citation type="journal article" date="2006" name="Science">
        <title>Ancient noncoding elements conserved in the human genome.</title>
        <authorList>
            <person name="Venkatesh B."/>
            <person name="Kirkness E.F."/>
            <person name="Loh Y.H."/>
            <person name="Halpern A.L."/>
            <person name="Lee A.P."/>
            <person name="Johnson J."/>
            <person name="Dandona N."/>
            <person name="Viswanathan L.D."/>
            <person name="Tay A."/>
            <person name="Venter J.C."/>
            <person name="Strausberg R.L."/>
            <person name="Brenner S."/>
        </authorList>
    </citation>
    <scope>NUCLEOTIDE SEQUENCE [LARGE SCALE GENOMIC DNA]</scope>
</reference>
<feature type="domain" description="Protein kinase" evidence="6">
    <location>
        <begin position="27"/>
        <end position="282"/>
    </location>
</feature>
<dbReference type="Proteomes" id="UP000314986">
    <property type="component" value="Unassembled WGS sequence"/>
</dbReference>
<dbReference type="InParanoid" id="A0A4W3GMY4"/>
<name>A0A4W3GMY4_CALMI</name>
<evidence type="ECO:0000313" key="8">
    <source>
        <dbReference type="Proteomes" id="UP000314986"/>
    </source>
</evidence>
<dbReference type="Ensembl" id="ENSCMIT00000005422.1">
    <property type="protein sequence ID" value="ENSCMIP00000005238.1"/>
    <property type="gene ID" value="ENSCMIG00000003040.1"/>
</dbReference>
<dbReference type="InterPro" id="IPR011009">
    <property type="entry name" value="Kinase-like_dom_sf"/>
</dbReference>
<dbReference type="GO" id="GO:0005524">
    <property type="term" value="F:ATP binding"/>
    <property type="evidence" value="ECO:0007669"/>
    <property type="project" value="UniProtKB-KW"/>
</dbReference>
<dbReference type="Pfam" id="PF00069">
    <property type="entry name" value="Pkinase"/>
    <property type="match status" value="1"/>
</dbReference>
<evidence type="ECO:0000256" key="3">
    <source>
        <dbReference type="ARBA" id="ARBA00022741"/>
    </source>
</evidence>
<reference evidence="8" key="2">
    <citation type="journal article" date="2007" name="PLoS Biol.">
        <title>Survey sequencing and comparative analysis of the elephant shark (Callorhinchus milii) genome.</title>
        <authorList>
            <person name="Venkatesh B."/>
            <person name="Kirkness E.F."/>
            <person name="Loh Y.H."/>
            <person name="Halpern A.L."/>
            <person name="Lee A.P."/>
            <person name="Johnson J."/>
            <person name="Dandona N."/>
            <person name="Viswanathan L.D."/>
            <person name="Tay A."/>
            <person name="Venter J.C."/>
            <person name="Strausberg R.L."/>
            <person name="Brenner S."/>
        </authorList>
    </citation>
    <scope>NUCLEOTIDE SEQUENCE [LARGE SCALE GENOMIC DNA]</scope>
</reference>
<dbReference type="PROSITE" id="PS50011">
    <property type="entry name" value="PROTEIN_KINASE_DOM"/>
    <property type="match status" value="1"/>
</dbReference>
<evidence type="ECO:0000259" key="6">
    <source>
        <dbReference type="PROSITE" id="PS50011"/>
    </source>
</evidence>
<evidence type="ECO:0000256" key="4">
    <source>
        <dbReference type="ARBA" id="ARBA00022777"/>
    </source>
</evidence>
<dbReference type="InterPro" id="IPR000719">
    <property type="entry name" value="Prot_kinase_dom"/>
</dbReference>
<evidence type="ECO:0000256" key="5">
    <source>
        <dbReference type="ARBA" id="ARBA00022840"/>
    </source>
</evidence>
<reference evidence="8" key="3">
    <citation type="journal article" date="2014" name="Nature">
        <title>Elephant shark genome provides unique insights into gnathostome evolution.</title>
        <authorList>
            <consortium name="International Elephant Shark Genome Sequencing Consortium"/>
            <person name="Venkatesh B."/>
            <person name="Lee A.P."/>
            <person name="Ravi V."/>
            <person name="Maurya A.K."/>
            <person name="Lian M.M."/>
            <person name="Swann J.B."/>
            <person name="Ohta Y."/>
            <person name="Flajnik M.F."/>
            <person name="Sutoh Y."/>
            <person name="Kasahara M."/>
            <person name="Hoon S."/>
            <person name="Gangu V."/>
            <person name="Roy S.W."/>
            <person name="Irimia M."/>
            <person name="Korzh V."/>
            <person name="Kondrychyn I."/>
            <person name="Lim Z.W."/>
            <person name="Tay B.H."/>
            <person name="Tohari S."/>
            <person name="Kong K.W."/>
            <person name="Ho S."/>
            <person name="Lorente-Galdos B."/>
            <person name="Quilez J."/>
            <person name="Marques-Bonet T."/>
            <person name="Raney B.J."/>
            <person name="Ingham P.W."/>
            <person name="Tay A."/>
            <person name="Hillier L.W."/>
            <person name="Minx P."/>
            <person name="Boehm T."/>
            <person name="Wilson R.K."/>
            <person name="Brenner S."/>
            <person name="Warren W.C."/>
        </authorList>
    </citation>
    <scope>NUCLEOTIDE SEQUENCE [LARGE SCALE GENOMIC DNA]</scope>
</reference>
<keyword evidence="2" id="KW-0808">Transferase</keyword>
<evidence type="ECO:0000256" key="2">
    <source>
        <dbReference type="ARBA" id="ARBA00022679"/>
    </source>
</evidence>
<dbReference type="FunFam" id="1.10.510.10:FF:000026">
    <property type="entry name" value="Calcium/calmodulin-dependent protein kinase type 1"/>
    <property type="match status" value="1"/>
</dbReference>
<evidence type="ECO:0000313" key="7">
    <source>
        <dbReference type="Ensembl" id="ENSCMIP00000005238.1"/>
    </source>
</evidence>
<keyword evidence="8" id="KW-1185">Reference proteome</keyword>
<dbReference type="PANTHER" id="PTHR24347">
    <property type="entry name" value="SERINE/THREONINE-PROTEIN KINASE"/>
    <property type="match status" value="1"/>
</dbReference>